<dbReference type="NCBIfam" id="NF010093">
    <property type="entry name" value="PRK13579.1"/>
    <property type="match status" value="1"/>
</dbReference>
<dbReference type="Gene3D" id="4.10.1250.10">
    <property type="entry name" value="Aminomethyltransferase fragment"/>
    <property type="match status" value="1"/>
</dbReference>
<comment type="catalytic activity">
    <reaction evidence="6">
        <text>N(6)-[(R)-S(8)-aminomethyldihydrolipoyl]-L-lysyl-[protein] + (6S)-5,6,7,8-tetrahydrofolate = N(6)-[(R)-dihydrolipoyl]-L-lysyl-[protein] + (6R)-5,10-methylene-5,6,7,8-tetrahydrofolate + NH4(+)</text>
        <dbReference type="Rhea" id="RHEA:16945"/>
        <dbReference type="Rhea" id="RHEA-COMP:10475"/>
        <dbReference type="Rhea" id="RHEA-COMP:10492"/>
        <dbReference type="ChEBI" id="CHEBI:15636"/>
        <dbReference type="ChEBI" id="CHEBI:28938"/>
        <dbReference type="ChEBI" id="CHEBI:57453"/>
        <dbReference type="ChEBI" id="CHEBI:83100"/>
        <dbReference type="ChEBI" id="CHEBI:83143"/>
        <dbReference type="EC" id="2.1.2.10"/>
    </reaction>
</comment>
<evidence type="ECO:0000259" key="8">
    <source>
        <dbReference type="Pfam" id="PF08669"/>
    </source>
</evidence>
<dbReference type="Pfam" id="PF08669">
    <property type="entry name" value="GCV_T_C"/>
    <property type="match status" value="1"/>
</dbReference>
<keyword evidence="3" id="KW-0032">Aminotransferase</keyword>
<protein>
    <recommendedName>
        <fullName evidence="2">aminomethyltransferase</fullName>
        <ecNumber evidence="2">2.1.2.10</ecNumber>
    </recommendedName>
    <alternativeName>
        <fullName evidence="5">Glycine cleavage system T protein</fullName>
    </alternativeName>
</protein>
<evidence type="ECO:0000256" key="2">
    <source>
        <dbReference type="ARBA" id="ARBA00012616"/>
    </source>
</evidence>
<dbReference type="InterPro" id="IPR028896">
    <property type="entry name" value="GcvT/YgfZ/DmdA"/>
</dbReference>
<comment type="caution">
    <text evidence="9">The sequence shown here is derived from an EMBL/GenBank/DDBJ whole genome shotgun (WGS) entry which is preliminary data.</text>
</comment>
<sequence>MPFDTLRTPLHALHLRHGARMVPFAGYAMPVQYPEGLLREHLHTRAQAGLFDVSHMGQIQLIPRTGNLVDAARALETLLPIDVLGLQPGRQRYGLLLDETGGIRDDLMVAHCGDTLVLVVNAANKLADEAYLRAHLTGICEIAVLPRALLALQGPGAETALARLAPEVAAMRFMDVRTIELAGTSALVTRSGYTGEDGFEISVPEDRAEGLAEALLADVSVRLVGLGARDSLRLEAGLCLHGADIDAGTDPVEAGLGWSIPAVRRRGGAREGGFPGAAAILAALAAGPTRRRVGLRTEGAAPVRAGALLFAEEAAGDAIGRITSGGFGPSLQAPVAMGYLPVALTEPGTRVFAEVRGRRLPMVVNGLPFVPAGFKRA</sequence>
<keyword evidence="10" id="KW-1185">Reference proteome</keyword>
<dbReference type="GO" id="GO:0004047">
    <property type="term" value="F:aminomethyltransferase activity"/>
    <property type="evidence" value="ECO:0007669"/>
    <property type="project" value="UniProtKB-EC"/>
</dbReference>
<evidence type="ECO:0000259" key="7">
    <source>
        <dbReference type="Pfam" id="PF01571"/>
    </source>
</evidence>
<dbReference type="Proteomes" id="UP001224644">
    <property type="component" value="Unassembled WGS sequence"/>
</dbReference>
<name>A0ABT8BLB5_9HYPH</name>
<dbReference type="PIRSF" id="PIRSF006487">
    <property type="entry name" value="GcvT"/>
    <property type="match status" value="1"/>
</dbReference>
<dbReference type="SUPFAM" id="SSF101790">
    <property type="entry name" value="Aminomethyltransferase beta-barrel domain"/>
    <property type="match status" value="1"/>
</dbReference>
<dbReference type="InterPro" id="IPR006223">
    <property type="entry name" value="GcvT"/>
</dbReference>
<dbReference type="Gene3D" id="2.40.30.110">
    <property type="entry name" value="Aminomethyltransferase beta-barrel domains"/>
    <property type="match status" value="1"/>
</dbReference>
<dbReference type="InterPro" id="IPR006222">
    <property type="entry name" value="GCVT_N"/>
</dbReference>
<dbReference type="InterPro" id="IPR013977">
    <property type="entry name" value="GcvT_C"/>
</dbReference>
<dbReference type="SUPFAM" id="SSF103025">
    <property type="entry name" value="Folate-binding domain"/>
    <property type="match status" value="1"/>
</dbReference>
<dbReference type="NCBIfam" id="TIGR00528">
    <property type="entry name" value="gcvT"/>
    <property type="match status" value="1"/>
</dbReference>
<evidence type="ECO:0000256" key="3">
    <source>
        <dbReference type="ARBA" id="ARBA00022576"/>
    </source>
</evidence>
<evidence type="ECO:0000256" key="6">
    <source>
        <dbReference type="ARBA" id="ARBA00047665"/>
    </source>
</evidence>
<dbReference type="PANTHER" id="PTHR43757">
    <property type="entry name" value="AMINOMETHYLTRANSFERASE"/>
    <property type="match status" value="1"/>
</dbReference>
<evidence type="ECO:0000256" key="4">
    <source>
        <dbReference type="ARBA" id="ARBA00022679"/>
    </source>
</evidence>
<dbReference type="PANTHER" id="PTHR43757:SF2">
    <property type="entry name" value="AMINOMETHYLTRANSFERASE, MITOCHONDRIAL"/>
    <property type="match status" value="1"/>
</dbReference>
<keyword evidence="4 9" id="KW-0808">Transferase</keyword>
<feature type="domain" description="GCVT N-terminal" evidence="7">
    <location>
        <begin position="10"/>
        <end position="260"/>
    </location>
</feature>
<evidence type="ECO:0000256" key="5">
    <source>
        <dbReference type="ARBA" id="ARBA00031395"/>
    </source>
</evidence>
<dbReference type="InterPro" id="IPR029043">
    <property type="entry name" value="GcvT/YgfZ_C"/>
</dbReference>
<dbReference type="Pfam" id="PF01571">
    <property type="entry name" value="GCV_T"/>
    <property type="match status" value="1"/>
</dbReference>
<gene>
    <name evidence="9" type="primary">gcvT</name>
    <name evidence="9" type="ORF">QWZ12_20190</name>
</gene>
<organism evidence="9 10">
    <name type="scientific">Methylobacterium adhaesivum</name>
    <dbReference type="NCBI Taxonomy" id="333297"/>
    <lineage>
        <taxon>Bacteria</taxon>
        <taxon>Pseudomonadati</taxon>
        <taxon>Pseudomonadota</taxon>
        <taxon>Alphaproteobacteria</taxon>
        <taxon>Hyphomicrobiales</taxon>
        <taxon>Methylobacteriaceae</taxon>
        <taxon>Methylobacterium</taxon>
    </lineage>
</organism>
<dbReference type="RefSeq" id="WP_238226596.1">
    <property type="nucleotide sequence ID" value="NZ_BPQD01000019.1"/>
</dbReference>
<dbReference type="Gene3D" id="3.30.1360.120">
    <property type="entry name" value="Probable tRNA modification gtpase trme, domain 1"/>
    <property type="match status" value="1"/>
</dbReference>
<evidence type="ECO:0000313" key="9">
    <source>
        <dbReference type="EMBL" id="MDN3592921.1"/>
    </source>
</evidence>
<evidence type="ECO:0000256" key="1">
    <source>
        <dbReference type="ARBA" id="ARBA00008609"/>
    </source>
</evidence>
<reference evidence="10" key="1">
    <citation type="journal article" date="2019" name="Int. J. Syst. Evol. Microbiol.">
        <title>The Global Catalogue of Microorganisms (GCM) 10K type strain sequencing project: providing services to taxonomists for standard genome sequencing and annotation.</title>
        <authorList>
            <consortium name="The Broad Institute Genomics Platform"/>
            <consortium name="The Broad Institute Genome Sequencing Center for Infectious Disease"/>
            <person name="Wu L."/>
            <person name="Ma J."/>
        </authorList>
    </citation>
    <scope>NUCLEOTIDE SEQUENCE [LARGE SCALE GENOMIC DNA]</scope>
    <source>
        <strain evidence="10">CECT 7069</strain>
    </source>
</reference>
<dbReference type="EMBL" id="JAUFPX010000019">
    <property type="protein sequence ID" value="MDN3592921.1"/>
    <property type="molecule type" value="Genomic_DNA"/>
</dbReference>
<evidence type="ECO:0000313" key="10">
    <source>
        <dbReference type="Proteomes" id="UP001224644"/>
    </source>
</evidence>
<comment type="similarity">
    <text evidence="1">Belongs to the GcvT family.</text>
</comment>
<feature type="domain" description="Aminomethyltransferase C-terminal" evidence="8">
    <location>
        <begin position="290"/>
        <end position="370"/>
    </location>
</feature>
<dbReference type="Gene3D" id="3.30.70.1400">
    <property type="entry name" value="Aminomethyltransferase beta-barrel domains"/>
    <property type="match status" value="1"/>
</dbReference>
<proteinExistence type="inferred from homology"/>
<accession>A0ABT8BLB5</accession>
<dbReference type="EC" id="2.1.2.10" evidence="2"/>
<dbReference type="InterPro" id="IPR027266">
    <property type="entry name" value="TrmE/GcvT-like"/>
</dbReference>